<protein>
    <submittedName>
        <fullName evidence="1">Uncharacterized protein</fullName>
    </submittedName>
</protein>
<evidence type="ECO:0000313" key="2">
    <source>
        <dbReference type="Proteomes" id="UP000053424"/>
    </source>
</evidence>
<evidence type="ECO:0000313" key="1">
    <source>
        <dbReference type="EMBL" id="KIM45125.1"/>
    </source>
</evidence>
<gene>
    <name evidence="1" type="ORF">M413DRAFT_24379</name>
</gene>
<proteinExistence type="predicted"/>
<dbReference type="AlphaFoldDB" id="A0A0C3C8J0"/>
<dbReference type="OrthoDB" id="3060772at2759"/>
<organism evidence="1 2">
    <name type="scientific">Hebeloma cylindrosporum</name>
    <dbReference type="NCBI Taxonomy" id="76867"/>
    <lineage>
        <taxon>Eukaryota</taxon>
        <taxon>Fungi</taxon>
        <taxon>Dikarya</taxon>
        <taxon>Basidiomycota</taxon>
        <taxon>Agaricomycotina</taxon>
        <taxon>Agaricomycetes</taxon>
        <taxon>Agaricomycetidae</taxon>
        <taxon>Agaricales</taxon>
        <taxon>Agaricineae</taxon>
        <taxon>Hymenogastraceae</taxon>
        <taxon>Hebeloma</taxon>
    </lineage>
</organism>
<dbReference type="Proteomes" id="UP000053424">
    <property type="component" value="Unassembled WGS sequence"/>
</dbReference>
<reference evidence="2" key="2">
    <citation type="submission" date="2015-01" db="EMBL/GenBank/DDBJ databases">
        <title>Evolutionary Origins and Diversification of the Mycorrhizal Mutualists.</title>
        <authorList>
            <consortium name="DOE Joint Genome Institute"/>
            <consortium name="Mycorrhizal Genomics Consortium"/>
            <person name="Kohler A."/>
            <person name="Kuo A."/>
            <person name="Nagy L.G."/>
            <person name="Floudas D."/>
            <person name="Copeland A."/>
            <person name="Barry K.W."/>
            <person name="Cichocki N."/>
            <person name="Veneault-Fourrey C."/>
            <person name="LaButti K."/>
            <person name="Lindquist E.A."/>
            <person name="Lipzen A."/>
            <person name="Lundell T."/>
            <person name="Morin E."/>
            <person name="Murat C."/>
            <person name="Riley R."/>
            <person name="Ohm R."/>
            <person name="Sun H."/>
            <person name="Tunlid A."/>
            <person name="Henrissat B."/>
            <person name="Grigoriev I.V."/>
            <person name="Hibbett D.S."/>
            <person name="Martin F."/>
        </authorList>
    </citation>
    <scope>NUCLEOTIDE SEQUENCE [LARGE SCALE GENOMIC DNA]</scope>
    <source>
        <strain evidence="2">h7</strain>
    </source>
</reference>
<keyword evidence="2" id="KW-1185">Reference proteome</keyword>
<sequence>MISLLARSRGQRTLSRSFSRLSSTSSHPPRRFGFGRSFLIGATAGVAGGGTLLVAGTHDIFIVLGDLRQAAKAYVAFLPGAGFLVDRSFDAISQTVDDHAEEANTILNKAYVDILKVVVKGGDENRMGSVVDILAITRNLLKDMKDLGIKAGQPISQKLEMEKHAATISTAAISALDEIKSRRPGVQESLSKISKQTTNWIGEHGPQSWRKVEAKPAATEGPEALPISHATC</sequence>
<dbReference type="EMBL" id="KN831772">
    <property type="protein sequence ID" value="KIM45125.1"/>
    <property type="molecule type" value="Genomic_DNA"/>
</dbReference>
<accession>A0A0C3C8J0</accession>
<name>A0A0C3C8J0_HEBCY</name>
<reference evidence="1 2" key="1">
    <citation type="submission" date="2014-04" db="EMBL/GenBank/DDBJ databases">
        <authorList>
            <consortium name="DOE Joint Genome Institute"/>
            <person name="Kuo A."/>
            <person name="Gay G."/>
            <person name="Dore J."/>
            <person name="Kohler A."/>
            <person name="Nagy L.G."/>
            <person name="Floudas D."/>
            <person name="Copeland A."/>
            <person name="Barry K.W."/>
            <person name="Cichocki N."/>
            <person name="Veneault-Fourrey C."/>
            <person name="LaButti K."/>
            <person name="Lindquist E.A."/>
            <person name="Lipzen A."/>
            <person name="Lundell T."/>
            <person name="Morin E."/>
            <person name="Murat C."/>
            <person name="Sun H."/>
            <person name="Tunlid A."/>
            <person name="Henrissat B."/>
            <person name="Grigoriev I.V."/>
            <person name="Hibbett D.S."/>
            <person name="Martin F."/>
            <person name="Nordberg H.P."/>
            <person name="Cantor M.N."/>
            <person name="Hua S.X."/>
        </authorList>
    </citation>
    <scope>NUCLEOTIDE SEQUENCE [LARGE SCALE GENOMIC DNA]</scope>
    <source>
        <strain evidence="2">h7</strain>
    </source>
</reference>
<dbReference type="HOGENOM" id="CLU_1195007_0_0_1"/>